<dbReference type="InterPro" id="IPR004145">
    <property type="entry name" value="DUF243"/>
</dbReference>
<evidence type="ECO:0000256" key="1">
    <source>
        <dbReference type="SAM" id="MobiDB-lite"/>
    </source>
</evidence>
<dbReference type="PANTHER" id="PTHR31927">
    <property type="entry name" value="FI07246P-RELATED-RELATED"/>
    <property type="match status" value="1"/>
</dbReference>
<organism evidence="4 5">
    <name type="scientific">Nicrophorus vespilloides</name>
    <name type="common">Boreal carrion beetle</name>
    <dbReference type="NCBI Taxonomy" id="110193"/>
    <lineage>
        <taxon>Eukaryota</taxon>
        <taxon>Metazoa</taxon>
        <taxon>Ecdysozoa</taxon>
        <taxon>Arthropoda</taxon>
        <taxon>Hexapoda</taxon>
        <taxon>Insecta</taxon>
        <taxon>Pterygota</taxon>
        <taxon>Neoptera</taxon>
        <taxon>Endopterygota</taxon>
        <taxon>Coleoptera</taxon>
        <taxon>Polyphaga</taxon>
        <taxon>Staphyliniformia</taxon>
        <taxon>Silphidae</taxon>
        <taxon>Nicrophorinae</taxon>
        <taxon>Nicrophorus</taxon>
    </lineage>
</organism>
<dbReference type="PANTHER" id="PTHR31927:SF16">
    <property type="entry name" value="LP07342P"/>
    <property type="match status" value="1"/>
</dbReference>
<dbReference type="GeneID" id="108562075"/>
<reference evidence="5" key="1">
    <citation type="submission" date="2025-08" db="UniProtKB">
        <authorList>
            <consortium name="RefSeq"/>
        </authorList>
    </citation>
    <scope>IDENTIFICATION</scope>
    <source>
        <tissue evidence="5">Whole Larva</tissue>
    </source>
</reference>
<feature type="region of interest" description="Disordered" evidence="1">
    <location>
        <begin position="364"/>
        <end position="409"/>
    </location>
</feature>
<evidence type="ECO:0000313" key="4">
    <source>
        <dbReference type="Proteomes" id="UP000695000"/>
    </source>
</evidence>
<proteinExistence type="predicted"/>
<evidence type="ECO:0000313" key="5">
    <source>
        <dbReference type="RefSeq" id="XP_017775769.1"/>
    </source>
</evidence>
<feature type="signal peptide" evidence="2">
    <location>
        <begin position="1"/>
        <end position="16"/>
    </location>
</feature>
<dbReference type="RefSeq" id="XP_017775769.1">
    <property type="nucleotide sequence ID" value="XM_017920280.1"/>
</dbReference>
<keyword evidence="2" id="KW-0732">Signal</keyword>
<feature type="region of interest" description="Disordered" evidence="1">
    <location>
        <begin position="33"/>
        <end position="52"/>
    </location>
</feature>
<protein>
    <submittedName>
        <fullName evidence="5">Uncharacterized protein LOC108562075</fullName>
    </submittedName>
</protein>
<feature type="compositionally biased region" description="Low complexity" evidence="1">
    <location>
        <begin position="380"/>
        <end position="392"/>
    </location>
</feature>
<accession>A0ABM1MMG9</accession>
<dbReference type="Pfam" id="PF03103">
    <property type="entry name" value="DUF243"/>
    <property type="match status" value="1"/>
</dbReference>
<name>A0ABM1MMG9_NICVS</name>
<evidence type="ECO:0000256" key="2">
    <source>
        <dbReference type="SAM" id="SignalP"/>
    </source>
</evidence>
<gene>
    <name evidence="5" type="primary">LOC108562075</name>
</gene>
<keyword evidence="4" id="KW-1185">Reference proteome</keyword>
<evidence type="ECO:0000259" key="3">
    <source>
        <dbReference type="SMART" id="SM00690"/>
    </source>
</evidence>
<feature type="domain" description="DUF243" evidence="3">
    <location>
        <begin position="70"/>
        <end position="169"/>
    </location>
</feature>
<dbReference type="Proteomes" id="UP000695000">
    <property type="component" value="Unplaced"/>
</dbReference>
<feature type="compositionally biased region" description="Polar residues" evidence="1">
    <location>
        <begin position="41"/>
        <end position="52"/>
    </location>
</feature>
<feature type="chain" id="PRO_5045469948" evidence="2">
    <location>
        <begin position="17"/>
        <end position="409"/>
    </location>
</feature>
<sequence length="409" mass="42784">MNRFLVLTVALVCVNARPDIGLKLREAGSPTGSYLPGVGGQQESYGSSQTFQTSPGHLPTYNTYNPVVSHILENKNFFFDAPEDLGETHVRVHVQPSAAAGEKSIFIRAPSYNSKIVPHFNIAQQQAAGKTKVYVLVKKPEEQQDIVVPATVQATAAQPEVVFIKYKTQKEAEEKIKNIQDGATGGTSAKTVFNHRELVSSIKDEPAHQHHQQTISYTGPIIEQSAGAPALAGIQSFGPSTIGGPSVIGSSSVIGSPSVSSGPTLIGGGSTHSSIVGGGAPGAGRLIIDTIIGSPNPHSVAGVTTTVTQTGKGGISRTHDIVVPVAPQGPPASPEVFFVKYTDQKDVADKIHSIESGNTETLLKGNPLPHHEDLANAIPESSSVTAESTSVVTKEESHEFGPAGESGPY</sequence>
<dbReference type="SMART" id="SM00690">
    <property type="entry name" value="DM5"/>
    <property type="match status" value="1"/>
</dbReference>